<organism evidence="2 3">
    <name type="scientific">Prosthecodimorpha hirschii</name>
    <dbReference type="NCBI Taxonomy" id="665126"/>
    <lineage>
        <taxon>Bacteria</taxon>
        <taxon>Pseudomonadati</taxon>
        <taxon>Pseudomonadota</taxon>
        <taxon>Alphaproteobacteria</taxon>
        <taxon>Hyphomicrobiales</taxon>
        <taxon>Ancalomicrobiaceae</taxon>
        <taxon>Prosthecodimorpha</taxon>
    </lineage>
</organism>
<dbReference type="Proteomes" id="UP000048984">
    <property type="component" value="Unassembled WGS sequence"/>
</dbReference>
<feature type="chain" id="PRO_5006025667" evidence="1">
    <location>
        <begin position="24"/>
        <end position="94"/>
    </location>
</feature>
<reference evidence="2 3" key="2">
    <citation type="submission" date="2015-10" db="EMBL/GenBank/DDBJ databases">
        <title>Draft Genome Sequence of Prosthecomicrobium hirschii ATCC 27832.</title>
        <authorList>
            <person name="Daniel J."/>
            <person name="Givan S.A."/>
            <person name="Brun Y.V."/>
            <person name="Brown P.J."/>
        </authorList>
    </citation>
    <scope>NUCLEOTIDE SEQUENCE [LARGE SCALE GENOMIC DNA]</scope>
    <source>
        <strain evidence="2 3">16</strain>
    </source>
</reference>
<dbReference type="RefSeq" id="WP_054359084.1">
    <property type="nucleotide sequence ID" value="NZ_LJYW01000001.1"/>
</dbReference>
<proteinExistence type="predicted"/>
<evidence type="ECO:0000256" key="1">
    <source>
        <dbReference type="SAM" id="SignalP"/>
    </source>
</evidence>
<dbReference type="STRING" id="665126.ABB55_12430"/>
<gene>
    <name evidence="2" type="ORF">ABB55_12430</name>
</gene>
<feature type="signal peptide" evidence="1">
    <location>
        <begin position="1"/>
        <end position="23"/>
    </location>
</feature>
<sequence>MTLRTTAALALLALALGAGAARAEVVVQANNLEAGAIIDADPAAAEDRLLIVNGNSGRVIYDDGRNDLFCVTRVVFSYYDHYGRPHYRRTMRCR</sequence>
<dbReference type="EMBL" id="LJYW01000001">
    <property type="protein sequence ID" value="KPL52921.1"/>
    <property type="molecule type" value="Genomic_DNA"/>
</dbReference>
<dbReference type="AlphaFoldDB" id="A0A0N8GEZ8"/>
<name>A0A0N8GEZ8_9HYPH</name>
<accession>A0A0N8GEZ8</accession>
<keyword evidence="1" id="KW-0732">Signal</keyword>
<evidence type="ECO:0000313" key="2">
    <source>
        <dbReference type="EMBL" id="KPL52921.1"/>
    </source>
</evidence>
<comment type="caution">
    <text evidence="2">The sequence shown here is derived from an EMBL/GenBank/DDBJ whole genome shotgun (WGS) entry which is preliminary data.</text>
</comment>
<reference evidence="2 3" key="1">
    <citation type="submission" date="2015-09" db="EMBL/GenBank/DDBJ databases">
        <authorList>
            <consortium name="Swine Surveillance"/>
        </authorList>
    </citation>
    <scope>NUCLEOTIDE SEQUENCE [LARGE SCALE GENOMIC DNA]</scope>
    <source>
        <strain evidence="2 3">16</strain>
    </source>
</reference>
<evidence type="ECO:0000313" key="3">
    <source>
        <dbReference type="Proteomes" id="UP000048984"/>
    </source>
</evidence>
<protein>
    <submittedName>
        <fullName evidence="2">Uncharacterized protein</fullName>
    </submittedName>
</protein>
<keyword evidence="3" id="KW-1185">Reference proteome</keyword>